<evidence type="ECO:0000256" key="2">
    <source>
        <dbReference type="PROSITE-ProRule" id="PRU00169"/>
    </source>
</evidence>
<reference evidence="4" key="1">
    <citation type="submission" date="2020-05" db="EMBL/GenBank/DDBJ databases">
        <authorList>
            <person name="Zhu T."/>
            <person name="Keshari N."/>
            <person name="Lu X."/>
        </authorList>
    </citation>
    <scope>NUCLEOTIDE SEQUENCE</scope>
    <source>
        <strain evidence="4">NK1-12</strain>
    </source>
</reference>
<dbReference type="SUPFAM" id="SSF52172">
    <property type="entry name" value="CheY-like"/>
    <property type="match status" value="1"/>
</dbReference>
<evidence type="ECO:0000313" key="4">
    <source>
        <dbReference type="EMBL" id="WNZ23848.1"/>
    </source>
</evidence>
<dbReference type="EMBL" id="CP053586">
    <property type="protein sequence ID" value="WNZ23848.1"/>
    <property type="molecule type" value="Genomic_DNA"/>
</dbReference>
<dbReference type="InterPro" id="IPR001789">
    <property type="entry name" value="Sig_transdc_resp-reg_receiver"/>
</dbReference>
<sequence>MILILENDPAFRKSLTTWLVLEGFSVQTASDGIAGLQLIQSQHPDAVICDLDLPKLNGLDVLKALRQNASVADTAFLLMSSNPNDKMRCQAQKLGANGFLEKRRMWNQLSLILKSCLSNQSYCKDMTR</sequence>
<dbReference type="InterPro" id="IPR011006">
    <property type="entry name" value="CheY-like_superfamily"/>
</dbReference>
<dbReference type="RefSeq" id="WP_316429332.1">
    <property type="nucleotide sequence ID" value="NZ_CP053586.1"/>
</dbReference>
<dbReference type="PANTHER" id="PTHR44591">
    <property type="entry name" value="STRESS RESPONSE REGULATOR PROTEIN 1"/>
    <property type="match status" value="1"/>
</dbReference>
<name>A0AA96WET0_9CYAN</name>
<keyword evidence="1 2" id="KW-0597">Phosphoprotein</keyword>
<dbReference type="PROSITE" id="PS50110">
    <property type="entry name" value="RESPONSE_REGULATORY"/>
    <property type="match status" value="1"/>
</dbReference>
<proteinExistence type="predicted"/>
<dbReference type="SMART" id="SM00448">
    <property type="entry name" value="REC"/>
    <property type="match status" value="1"/>
</dbReference>
<dbReference type="InterPro" id="IPR050595">
    <property type="entry name" value="Bact_response_regulator"/>
</dbReference>
<feature type="domain" description="Response regulatory" evidence="3">
    <location>
        <begin position="1"/>
        <end position="117"/>
    </location>
</feature>
<dbReference type="GO" id="GO:0000160">
    <property type="term" value="P:phosphorelay signal transduction system"/>
    <property type="evidence" value="ECO:0007669"/>
    <property type="project" value="InterPro"/>
</dbReference>
<gene>
    <name evidence="4" type="ORF">HJG54_13940</name>
</gene>
<accession>A0AA96WET0</accession>
<dbReference type="Gene3D" id="3.40.50.2300">
    <property type="match status" value="1"/>
</dbReference>
<protein>
    <submittedName>
        <fullName evidence="4">Response regulator</fullName>
    </submittedName>
</protein>
<feature type="modified residue" description="4-aspartylphosphate" evidence="2">
    <location>
        <position position="50"/>
    </location>
</feature>
<evidence type="ECO:0000256" key="1">
    <source>
        <dbReference type="ARBA" id="ARBA00022553"/>
    </source>
</evidence>
<dbReference type="CDD" id="cd00156">
    <property type="entry name" value="REC"/>
    <property type="match status" value="1"/>
</dbReference>
<evidence type="ECO:0000259" key="3">
    <source>
        <dbReference type="PROSITE" id="PS50110"/>
    </source>
</evidence>
<dbReference type="PANTHER" id="PTHR44591:SF23">
    <property type="entry name" value="CHEY SUBFAMILY"/>
    <property type="match status" value="1"/>
</dbReference>
<organism evidence="4">
    <name type="scientific">Leptolyngbya sp. NK1-12</name>
    <dbReference type="NCBI Taxonomy" id="2547451"/>
    <lineage>
        <taxon>Bacteria</taxon>
        <taxon>Bacillati</taxon>
        <taxon>Cyanobacteriota</taxon>
        <taxon>Cyanophyceae</taxon>
        <taxon>Leptolyngbyales</taxon>
        <taxon>Leptolyngbyaceae</taxon>
        <taxon>Leptolyngbya group</taxon>
        <taxon>Leptolyngbya</taxon>
    </lineage>
</organism>
<dbReference type="Pfam" id="PF00072">
    <property type="entry name" value="Response_reg"/>
    <property type="match status" value="1"/>
</dbReference>
<dbReference type="AlphaFoldDB" id="A0AA96WET0"/>